<dbReference type="InterPro" id="IPR027417">
    <property type="entry name" value="P-loop_NTPase"/>
</dbReference>
<proteinExistence type="predicted"/>
<dbReference type="PANTHER" id="PTHR35894">
    <property type="entry name" value="GENERAL SECRETION PATHWAY PROTEIN A-RELATED"/>
    <property type="match status" value="1"/>
</dbReference>
<dbReference type="HOGENOM" id="CLU_024125_3_0_4"/>
<dbReference type="STRING" id="1163617.SCD_n01330"/>
<name>S6B3D3_SULDS</name>
<accession>S6B3D3</accession>
<dbReference type="InterPro" id="IPR049945">
    <property type="entry name" value="AAA_22"/>
</dbReference>
<dbReference type="CDD" id="cd00009">
    <property type="entry name" value="AAA"/>
    <property type="match status" value="1"/>
</dbReference>
<evidence type="ECO:0000313" key="3">
    <source>
        <dbReference type="Proteomes" id="UP000015559"/>
    </source>
</evidence>
<dbReference type="KEGG" id="sdr:SCD_n01330"/>
<evidence type="ECO:0000313" key="2">
    <source>
        <dbReference type="EMBL" id="BAN35157.1"/>
    </source>
</evidence>
<dbReference type="PANTHER" id="PTHR35894:SF1">
    <property type="entry name" value="PHOSPHORIBULOKINASE _ URIDINE KINASE FAMILY"/>
    <property type="match status" value="1"/>
</dbReference>
<dbReference type="Gene3D" id="3.40.50.300">
    <property type="entry name" value="P-loop containing nucleotide triphosphate hydrolases"/>
    <property type="match status" value="1"/>
</dbReference>
<gene>
    <name evidence="2" type="ORF">SCD_n01330</name>
</gene>
<dbReference type="OrthoDB" id="9783370at2"/>
<sequence length="282" mass="32016">MYEAFYGFREKPFSIIPDPGFLYFSPKHRMAFDLLEYGLMNQAGFNVITGEIGTGKTTLIRHLLGQMGPDVTVGLISNTHQSFGELLQWILFAFNLEYRGKEKVEMFHTFLDFLVQQYGQNKRAVLIVDEAQNMSAETLEELRMLSNVNADKDQVLQVILVGQAGLRDTLRRPDLEQFAQRIAVDYHLEALNQDETRTYIRHRINVAGVDNPGLFDDVACDAVYQHSQGVPRLINLLCDTSLVYGFAEQKEKIDAQIVHDVAADKQKGGIFPVQEKKRLAIS</sequence>
<dbReference type="EMBL" id="AP013066">
    <property type="protein sequence ID" value="BAN35157.1"/>
    <property type="molecule type" value="Genomic_DNA"/>
</dbReference>
<dbReference type="SUPFAM" id="SSF52540">
    <property type="entry name" value="P-loop containing nucleoside triphosphate hydrolases"/>
    <property type="match status" value="1"/>
</dbReference>
<dbReference type="GO" id="GO:0016887">
    <property type="term" value="F:ATP hydrolysis activity"/>
    <property type="evidence" value="ECO:0007669"/>
    <property type="project" value="InterPro"/>
</dbReference>
<dbReference type="SMART" id="SM00382">
    <property type="entry name" value="AAA"/>
    <property type="match status" value="1"/>
</dbReference>
<dbReference type="InterPro" id="IPR052026">
    <property type="entry name" value="ExeA_AAA_ATPase_DNA-bind"/>
</dbReference>
<dbReference type="eggNOG" id="COG3267">
    <property type="taxonomic scope" value="Bacteria"/>
</dbReference>
<feature type="domain" description="AAA+ ATPase" evidence="1">
    <location>
        <begin position="42"/>
        <end position="194"/>
    </location>
</feature>
<organism evidence="2 3">
    <name type="scientific">Sulfuricella denitrificans (strain DSM 22764 / NBRC 105220 / skB26)</name>
    <dbReference type="NCBI Taxonomy" id="1163617"/>
    <lineage>
        <taxon>Bacteria</taxon>
        <taxon>Pseudomonadati</taxon>
        <taxon>Pseudomonadota</taxon>
        <taxon>Betaproteobacteria</taxon>
        <taxon>Nitrosomonadales</taxon>
        <taxon>Sulfuricellaceae</taxon>
        <taxon>Sulfuricella</taxon>
    </lineage>
</organism>
<evidence type="ECO:0000259" key="1">
    <source>
        <dbReference type="SMART" id="SM00382"/>
    </source>
</evidence>
<keyword evidence="3" id="KW-1185">Reference proteome</keyword>
<protein>
    <submittedName>
        <fullName evidence="2">General secretion pathway protein-related protein</fullName>
    </submittedName>
</protein>
<dbReference type="InterPro" id="IPR003593">
    <property type="entry name" value="AAA+_ATPase"/>
</dbReference>
<dbReference type="RefSeq" id="WP_009205889.1">
    <property type="nucleotide sequence ID" value="NC_022357.1"/>
</dbReference>
<dbReference type="Proteomes" id="UP000015559">
    <property type="component" value="Chromosome"/>
</dbReference>
<dbReference type="AlphaFoldDB" id="S6B3D3"/>
<reference evidence="2 3" key="1">
    <citation type="journal article" date="2012" name="Appl. Environ. Microbiol.">
        <title>Draft genome sequence of a psychrotolerant sulfur-oxidizing bacterium, Sulfuricella denitrificans skB26, and proteomic insights into cold adaptation.</title>
        <authorList>
            <person name="Watanabe T."/>
            <person name="Kojima H."/>
            <person name="Fukui M."/>
        </authorList>
    </citation>
    <scope>NUCLEOTIDE SEQUENCE [LARGE SCALE GENOMIC DNA]</scope>
    <source>
        <strain evidence="3">skB26</strain>
    </source>
</reference>
<dbReference type="Pfam" id="PF13401">
    <property type="entry name" value="AAA_22"/>
    <property type="match status" value="1"/>
</dbReference>